<dbReference type="Proteomes" id="UP000488956">
    <property type="component" value="Unassembled WGS sequence"/>
</dbReference>
<dbReference type="AlphaFoldDB" id="A0A6G0KBQ0"/>
<evidence type="ECO:0000313" key="3">
    <source>
        <dbReference type="Proteomes" id="UP000488956"/>
    </source>
</evidence>
<organism evidence="2 3">
    <name type="scientific">Phytophthora fragariae</name>
    <dbReference type="NCBI Taxonomy" id="53985"/>
    <lineage>
        <taxon>Eukaryota</taxon>
        <taxon>Sar</taxon>
        <taxon>Stramenopiles</taxon>
        <taxon>Oomycota</taxon>
        <taxon>Peronosporomycetes</taxon>
        <taxon>Peronosporales</taxon>
        <taxon>Peronosporaceae</taxon>
        <taxon>Phytophthora</taxon>
    </lineage>
</organism>
<protein>
    <submittedName>
        <fullName evidence="2">Uncharacterized protein</fullName>
    </submittedName>
</protein>
<dbReference type="EMBL" id="QXFX01001952">
    <property type="protein sequence ID" value="KAE9082599.1"/>
    <property type="molecule type" value="Genomic_DNA"/>
</dbReference>
<proteinExistence type="predicted"/>
<comment type="caution">
    <text evidence="2">The sequence shown here is derived from an EMBL/GenBank/DDBJ whole genome shotgun (WGS) entry which is preliminary data.</text>
</comment>
<reference evidence="2 3" key="1">
    <citation type="submission" date="2018-09" db="EMBL/GenBank/DDBJ databases">
        <title>Genomic investigation of the strawberry pathogen Phytophthora fragariae indicates pathogenicity is determined by transcriptional variation in three key races.</title>
        <authorList>
            <person name="Adams T.M."/>
            <person name="Armitage A.D."/>
            <person name="Sobczyk M.K."/>
            <person name="Bates H.J."/>
            <person name="Dunwell J.M."/>
            <person name="Nellist C.F."/>
            <person name="Harrison R.J."/>
        </authorList>
    </citation>
    <scope>NUCLEOTIDE SEQUENCE [LARGE SCALE GENOMIC DNA]</scope>
    <source>
        <strain evidence="2 3">ONT-3</strain>
    </source>
</reference>
<name>A0A6G0KBQ0_9STRA</name>
<gene>
    <name evidence="2" type="ORF">PF010_g21527</name>
</gene>
<evidence type="ECO:0000313" key="2">
    <source>
        <dbReference type="EMBL" id="KAE9082599.1"/>
    </source>
</evidence>
<evidence type="ECO:0000256" key="1">
    <source>
        <dbReference type="SAM" id="MobiDB-lite"/>
    </source>
</evidence>
<accession>A0A6G0KBQ0</accession>
<feature type="region of interest" description="Disordered" evidence="1">
    <location>
        <begin position="1"/>
        <end position="20"/>
    </location>
</feature>
<sequence length="263" mass="28680">MTGKGTVGKATEKKKMSTRGKAWGDDEVQLLISAWKAASLQEMPVGSASKMLGQVIYHNYLASLAKMRAVTTGTSPLAPEDFKAICANDGAEGDLDVSSESFRPRSLRSTEDKTASLKQSFTLISDHNNGSLLGSTGHPAWFEMSKEERVSVLKKWKRVALSETCFALLMGIFEDDPSVAPIAGGVTSGSHKRATDGSCQGGSAKKKAKINDLAEIMQGIMDGAVESMRVIASEDRENFIQHQKKENEKNRELLRSLFGRDWY</sequence>